<reference evidence="2 3" key="1">
    <citation type="submission" date="2020-01" db="EMBL/GenBank/DDBJ databases">
        <title>Insect and environment-associated Actinomycetes.</title>
        <authorList>
            <person name="Currrie C."/>
            <person name="Chevrette M."/>
            <person name="Carlson C."/>
            <person name="Stubbendieck R."/>
            <person name="Wendt-Pienkowski E."/>
        </authorList>
    </citation>
    <scope>NUCLEOTIDE SEQUENCE [LARGE SCALE GENOMIC DNA]</scope>
    <source>
        <strain evidence="2 3">SID11342</strain>
    </source>
</reference>
<accession>A0A6N9U4H7</accession>
<evidence type="ECO:0000313" key="2">
    <source>
        <dbReference type="EMBL" id="NEA18744.1"/>
    </source>
</evidence>
<organism evidence="2 3">
    <name type="scientific">Streptomyces halstedii</name>
    <dbReference type="NCBI Taxonomy" id="1944"/>
    <lineage>
        <taxon>Bacteria</taxon>
        <taxon>Bacillati</taxon>
        <taxon>Actinomycetota</taxon>
        <taxon>Actinomycetes</taxon>
        <taxon>Kitasatosporales</taxon>
        <taxon>Streptomycetaceae</taxon>
        <taxon>Streptomyces</taxon>
    </lineage>
</organism>
<evidence type="ECO:0000313" key="3">
    <source>
        <dbReference type="Proteomes" id="UP000471293"/>
    </source>
</evidence>
<feature type="transmembrane region" description="Helical" evidence="1">
    <location>
        <begin position="43"/>
        <end position="60"/>
    </location>
</feature>
<comment type="caution">
    <text evidence="2">The sequence shown here is derived from an EMBL/GenBank/DDBJ whole genome shotgun (WGS) entry which is preliminary data.</text>
</comment>
<gene>
    <name evidence="2" type="ORF">G3I29_25210</name>
</gene>
<dbReference type="RefSeq" id="WP_164347812.1">
    <property type="nucleotide sequence ID" value="NZ_JAAGLQ010000540.1"/>
</dbReference>
<feature type="transmembrane region" description="Helical" evidence="1">
    <location>
        <begin position="12"/>
        <end position="37"/>
    </location>
</feature>
<dbReference type="EMBL" id="JAAGLQ010000540">
    <property type="protein sequence ID" value="NEA18744.1"/>
    <property type="molecule type" value="Genomic_DNA"/>
</dbReference>
<keyword evidence="1" id="KW-0812">Transmembrane</keyword>
<name>A0A6N9U4H7_STRHA</name>
<dbReference type="AlphaFoldDB" id="A0A6N9U4H7"/>
<keyword evidence="1" id="KW-1133">Transmembrane helix</keyword>
<dbReference type="Proteomes" id="UP000471293">
    <property type="component" value="Unassembled WGS sequence"/>
</dbReference>
<protein>
    <submittedName>
        <fullName evidence="2">Uncharacterized protein</fullName>
    </submittedName>
</protein>
<keyword evidence="1" id="KW-0472">Membrane</keyword>
<sequence>MFNIRGQGPSSVVTFAVSPSLYVVSLAVGLGELLLVVATGSRLLLVLLTVGAAGSLLHAVSARSKPAASVVIVGLHIKPACRIAHKQWQGVIIS</sequence>
<evidence type="ECO:0000256" key="1">
    <source>
        <dbReference type="SAM" id="Phobius"/>
    </source>
</evidence>
<proteinExistence type="predicted"/>